<feature type="transmembrane region" description="Helical" evidence="6">
    <location>
        <begin position="289"/>
        <end position="313"/>
    </location>
</feature>
<sequence>MNWTHLALKSLWNRKTTALLTLLMVSISVCLLLSVDRIRSDTRNSFSNTLSGSDLLVGARTGSLNLLLYSVFRMGNATNNISWLSYQELKSHPDIAWTIPISLGDSHRGYRVIGTNDDYLLHYQYGRQRAIEVQQGVWFNDVFEVVLGAEVASQLDYNIGDNIVVGHGTGSTSFEKHDDRPFKVVGILVPTGTPVDKSLHIPLEGITALHVDWQSGVKRQGKATSVADTLAMDLEPEAITVFLLGMTSRLKVFSFQRLVNDFSSEPLLAVIPGAALQELWQLIAIAENALLAVSIMVIITGLIGMVTVIIATLNERRREIAIFRALGARRETLLGLLMIESGFYGVVGLITGYILHTVMMLLANAYVQSHYGIALTVGWPNESMIYILLGFLLTATVLGVLPGYRAYRQSLSDGLSANL</sequence>
<evidence type="ECO:0000256" key="2">
    <source>
        <dbReference type="ARBA" id="ARBA00022475"/>
    </source>
</evidence>
<dbReference type="Pfam" id="PF12704">
    <property type="entry name" value="MacB_PCD"/>
    <property type="match status" value="1"/>
</dbReference>
<proteinExistence type="predicted"/>
<feature type="transmembrane region" description="Helical" evidence="6">
    <location>
        <begin position="383"/>
        <end position="401"/>
    </location>
</feature>
<evidence type="ECO:0000259" key="8">
    <source>
        <dbReference type="Pfam" id="PF12704"/>
    </source>
</evidence>
<evidence type="ECO:0000256" key="4">
    <source>
        <dbReference type="ARBA" id="ARBA00022989"/>
    </source>
</evidence>
<keyword evidence="5 6" id="KW-0472">Membrane</keyword>
<dbReference type="AlphaFoldDB" id="A0A2K8KT67"/>
<dbReference type="Proteomes" id="UP000229757">
    <property type="component" value="Chromosome"/>
</dbReference>
<keyword evidence="3 6" id="KW-0812">Transmembrane</keyword>
<organism evidence="9 10">
    <name type="scientific">Reinekea forsetii</name>
    <dbReference type="NCBI Taxonomy" id="1336806"/>
    <lineage>
        <taxon>Bacteria</taxon>
        <taxon>Pseudomonadati</taxon>
        <taxon>Pseudomonadota</taxon>
        <taxon>Gammaproteobacteria</taxon>
        <taxon>Oceanospirillales</taxon>
        <taxon>Saccharospirillaceae</taxon>
        <taxon>Reinekea</taxon>
    </lineage>
</organism>
<keyword evidence="4 6" id="KW-1133">Transmembrane helix</keyword>
<evidence type="ECO:0000256" key="6">
    <source>
        <dbReference type="SAM" id="Phobius"/>
    </source>
</evidence>
<dbReference type="EMBL" id="CP011797">
    <property type="protein sequence ID" value="ATX76494.1"/>
    <property type="molecule type" value="Genomic_DNA"/>
</dbReference>
<evidence type="ECO:0000313" key="9">
    <source>
        <dbReference type="EMBL" id="ATX76494.1"/>
    </source>
</evidence>
<gene>
    <name evidence="9" type="ORF">REIFOR_01348</name>
</gene>
<dbReference type="RefSeq" id="WP_100256833.1">
    <property type="nucleotide sequence ID" value="NZ_CP011797.1"/>
</dbReference>
<comment type="subcellular location">
    <subcellularLocation>
        <location evidence="1">Cell membrane</location>
        <topology evidence="1">Multi-pass membrane protein</topology>
    </subcellularLocation>
</comment>
<evidence type="ECO:0000256" key="5">
    <source>
        <dbReference type="ARBA" id="ARBA00023136"/>
    </source>
</evidence>
<dbReference type="InterPro" id="IPR003838">
    <property type="entry name" value="ABC3_permease_C"/>
</dbReference>
<feature type="domain" description="ABC3 transporter permease C-terminal" evidence="7">
    <location>
        <begin position="292"/>
        <end position="410"/>
    </location>
</feature>
<dbReference type="Pfam" id="PF02687">
    <property type="entry name" value="FtsX"/>
    <property type="match status" value="1"/>
</dbReference>
<name>A0A2K8KT67_9GAMM</name>
<evidence type="ECO:0000259" key="7">
    <source>
        <dbReference type="Pfam" id="PF02687"/>
    </source>
</evidence>
<protein>
    <submittedName>
        <fullName evidence="9">ABC-type antimicrobial peptide transport system, permease component</fullName>
    </submittedName>
</protein>
<dbReference type="GO" id="GO:0005886">
    <property type="term" value="C:plasma membrane"/>
    <property type="evidence" value="ECO:0007669"/>
    <property type="project" value="UniProtKB-SubCell"/>
</dbReference>
<dbReference type="PANTHER" id="PTHR43738:SF2">
    <property type="entry name" value="ABC TRANSPORTER PERMEASE"/>
    <property type="match status" value="1"/>
</dbReference>
<feature type="transmembrane region" description="Helical" evidence="6">
    <location>
        <begin position="333"/>
        <end position="363"/>
    </location>
</feature>
<feature type="domain" description="MacB-like periplasmic core" evidence="8">
    <location>
        <begin position="19"/>
        <end position="206"/>
    </location>
</feature>
<dbReference type="KEGG" id="rfo:REIFOR_01348"/>
<accession>A0A2K8KT67</accession>
<evidence type="ECO:0000313" key="10">
    <source>
        <dbReference type="Proteomes" id="UP000229757"/>
    </source>
</evidence>
<reference evidence="9 10" key="1">
    <citation type="journal article" date="2017" name="Environ. Microbiol.">
        <title>Genomic and physiological analyses of 'Reinekea forsetii' reveal a versatile opportunistic lifestyle during spring algae blooms.</title>
        <authorList>
            <person name="Avci B."/>
            <person name="Hahnke R.L."/>
            <person name="Chafee M."/>
            <person name="Fischer T."/>
            <person name="Gruber-Vodicka H."/>
            <person name="Tegetmeyer H.E."/>
            <person name="Harder J."/>
            <person name="Fuchs B.M."/>
            <person name="Amann R.I."/>
            <person name="Teeling H."/>
        </authorList>
    </citation>
    <scope>NUCLEOTIDE SEQUENCE [LARGE SCALE GENOMIC DNA]</scope>
    <source>
        <strain evidence="9 10">Hel1_31_D35</strain>
    </source>
</reference>
<evidence type="ECO:0000256" key="1">
    <source>
        <dbReference type="ARBA" id="ARBA00004651"/>
    </source>
</evidence>
<dbReference type="PANTHER" id="PTHR43738">
    <property type="entry name" value="ABC TRANSPORTER, MEMBRANE PROTEIN"/>
    <property type="match status" value="1"/>
</dbReference>
<dbReference type="OrthoDB" id="9784014at2"/>
<keyword evidence="10" id="KW-1185">Reference proteome</keyword>
<dbReference type="InterPro" id="IPR025857">
    <property type="entry name" value="MacB_PCD"/>
</dbReference>
<keyword evidence="2" id="KW-1003">Cell membrane</keyword>
<dbReference type="InterPro" id="IPR051125">
    <property type="entry name" value="ABC-4/HrtB_transporter"/>
</dbReference>
<evidence type="ECO:0000256" key="3">
    <source>
        <dbReference type="ARBA" id="ARBA00022692"/>
    </source>
</evidence>